<evidence type="ECO:0000313" key="9">
    <source>
        <dbReference type="EMBL" id="GCE26810.1"/>
    </source>
</evidence>
<protein>
    <recommendedName>
        <fullName evidence="8">ABC transmembrane type-1 domain-containing protein</fullName>
    </recommendedName>
</protein>
<keyword evidence="6 7" id="KW-0472">Membrane</keyword>
<dbReference type="Gene3D" id="1.10.3720.10">
    <property type="entry name" value="MetI-like"/>
    <property type="match status" value="1"/>
</dbReference>
<accession>A0A402B650</accession>
<name>A0A402B650_9CHLR</name>
<feature type="transmembrane region" description="Helical" evidence="7">
    <location>
        <begin position="65"/>
        <end position="92"/>
    </location>
</feature>
<dbReference type="PROSITE" id="PS50928">
    <property type="entry name" value="ABC_TM1"/>
    <property type="match status" value="1"/>
</dbReference>
<feature type="transmembrane region" description="Helical" evidence="7">
    <location>
        <begin position="9"/>
        <end position="33"/>
    </location>
</feature>
<reference evidence="10" key="1">
    <citation type="submission" date="2018-12" db="EMBL/GenBank/DDBJ databases">
        <title>Tengunoibacter tsumagoiensis gen. nov., sp. nov., Dictyobacter kobayashii sp. nov., D. alpinus sp. nov., and D. joshuensis sp. nov. and description of Dictyobacteraceae fam. nov. within the order Ktedonobacterales isolated from Tengu-no-mugimeshi.</title>
        <authorList>
            <person name="Wang C.M."/>
            <person name="Zheng Y."/>
            <person name="Sakai Y."/>
            <person name="Toyoda A."/>
            <person name="Minakuchi Y."/>
            <person name="Abe K."/>
            <person name="Yokota A."/>
            <person name="Yabe S."/>
        </authorList>
    </citation>
    <scope>NUCLEOTIDE SEQUENCE [LARGE SCALE GENOMIC DNA]</scope>
    <source>
        <strain evidence="10">Uno16</strain>
    </source>
</reference>
<organism evidence="9 10">
    <name type="scientific">Dictyobacter alpinus</name>
    <dbReference type="NCBI Taxonomy" id="2014873"/>
    <lineage>
        <taxon>Bacteria</taxon>
        <taxon>Bacillati</taxon>
        <taxon>Chloroflexota</taxon>
        <taxon>Ktedonobacteria</taxon>
        <taxon>Ktedonobacterales</taxon>
        <taxon>Dictyobacteraceae</taxon>
        <taxon>Dictyobacter</taxon>
    </lineage>
</organism>
<gene>
    <name evidence="9" type="ORF">KDA_22940</name>
</gene>
<proteinExistence type="inferred from homology"/>
<feature type="transmembrane region" description="Helical" evidence="7">
    <location>
        <begin position="156"/>
        <end position="182"/>
    </location>
</feature>
<dbReference type="GO" id="GO:0055085">
    <property type="term" value="P:transmembrane transport"/>
    <property type="evidence" value="ECO:0007669"/>
    <property type="project" value="InterPro"/>
</dbReference>
<dbReference type="InterPro" id="IPR000515">
    <property type="entry name" value="MetI-like"/>
</dbReference>
<keyword evidence="4 7" id="KW-0812">Transmembrane</keyword>
<comment type="similarity">
    <text evidence="7">Belongs to the binding-protein-dependent transport system permease family.</text>
</comment>
<dbReference type="RefSeq" id="WP_126627224.1">
    <property type="nucleotide sequence ID" value="NZ_BIFT01000001.1"/>
</dbReference>
<evidence type="ECO:0000256" key="4">
    <source>
        <dbReference type="ARBA" id="ARBA00022692"/>
    </source>
</evidence>
<comment type="subcellular location">
    <subcellularLocation>
        <location evidence="1 7">Cell membrane</location>
        <topology evidence="1 7">Multi-pass membrane protein</topology>
    </subcellularLocation>
</comment>
<keyword evidence="2 7" id="KW-0813">Transport</keyword>
<dbReference type="EMBL" id="BIFT01000001">
    <property type="protein sequence ID" value="GCE26810.1"/>
    <property type="molecule type" value="Genomic_DNA"/>
</dbReference>
<dbReference type="SUPFAM" id="SSF161098">
    <property type="entry name" value="MetI-like"/>
    <property type="match status" value="1"/>
</dbReference>
<dbReference type="PANTHER" id="PTHR30193:SF41">
    <property type="entry name" value="DIACETYLCHITOBIOSE UPTAKE SYSTEM PERMEASE PROTEIN NGCF"/>
    <property type="match status" value="1"/>
</dbReference>
<keyword evidence="10" id="KW-1185">Reference proteome</keyword>
<dbReference type="InterPro" id="IPR051393">
    <property type="entry name" value="ABC_transporter_permease"/>
</dbReference>
<evidence type="ECO:0000256" key="6">
    <source>
        <dbReference type="ARBA" id="ARBA00023136"/>
    </source>
</evidence>
<keyword evidence="3" id="KW-1003">Cell membrane</keyword>
<dbReference type="AlphaFoldDB" id="A0A402B650"/>
<feature type="transmembrane region" description="Helical" evidence="7">
    <location>
        <begin position="104"/>
        <end position="127"/>
    </location>
</feature>
<feature type="domain" description="ABC transmembrane type-1" evidence="8">
    <location>
        <begin position="69"/>
        <end position="294"/>
    </location>
</feature>
<sequence>MIRVKRSQIFLYLLPMLLTIAVINLSPIAYTLYLSFTNNTLFNNEYNFAGMNNYSYWFNAANSDLTYVIGITLLYVVICIAFFLLVGLATALALNNEKVKGLPFWRVALLVPWATPYAITSLIWKFLFNYDFGPLNQIGRVFMGSQFGIPWLTDPIWAFIAVVIVNVWLSYPFFTVVILGALQSVPRELGEAANVDGANAWQRFRSVTLPLLIPAITPATILSSITTFQMFGVVYLITQGGPITSADKPGATSFVMVYIYNKVLGENAGNIHYAQIAAFAVLIFIILGSVTFLTRTLGSSSKEAMA</sequence>
<evidence type="ECO:0000259" key="8">
    <source>
        <dbReference type="PROSITE" id="PS50928"/>
    </source>
</evidence>
<feature type="transmembrane region" description="Helical" evidence="7">
    <location>
        <begin position="271"/>
        <end position="293"/>
    </location>
</feature>
<dbReference type="InterPro" id="IPR035906">
    <property type="entry name" value="MetI-like_sf"/>
</dbReference>
<dbReference type="Proteomes" id="UP000287171">
    <property type="component" value="Unassembled WGS sequence"/>
</dbReference>
<dbReference type="GO" id="GO:0005886">
    <property type="term" value="C:plasma membrane"/>
    <property type="evidence" value="ECO:0007669"/>
    <property type="project" value="UniProtKB-SubCell"/>
</dbReference>
<dbReference type="OrthoDB" id="9778687at2"/>
<evidence type="ECO:0000313" key="10">
    <source>
        <dbReference type="Proteomes" id="UP000287171"/>
    </source>
</evidence>
<evidence type="ECO:0000256" key="7">
    <source>
        <dbReference type="RuleBase" id="RU363032"/>
    </source>
</evidence>
<keyword evidence="5 7" id="KW-1133">Transmembrane helix</keyword>
<feature type="transmembrane region" description="Helical" evidence="7">
    <location>
        <begin position="211"/>
        <end position="237"/>
    </location>
</feature>
<evidence type="ECO:0000256" key="1">
    <source>
        <dbReference type="ARBA" id="ARBA00004651"/>
    </source>
</evidence>
<evidence type="ECO:0000256" key="2">
    <source>
        <dbReference type="ARBA" id="ARBA00022448"/>
    </source>
</evidence>
<evidence type="ECO:0000256" key="3">
    <source>
        <dbReference type="ARBA" id="ARBA00022475"/>
    </source>
</evidence>
<dbReference type="Pfam" id="PF00528">
    <property type="entry name" value="BPD_transp_1"/>
    <property type="match status" value="1"/>
</dbReference>
<evidence type="ECO:0000256" key="5">
    <source>
        <dbReference type="ARBA" id="ARBA00022989"/>
    </source>
</evidence>
<comment type="caution">
    <text evidence="9">The sequence shown here is derived from an EMBL/GenBank/DDBJ whole genome shotgun (WGS) entry which is preliminary data.</text>
</comment>
<dbReference type="PANTHER" id="PTHR30193">
    <property type="entry name" value="ABC TRANSPORTER PERMEASE PROTEIN"/>
    <property type="match status" value="1"/>
</dbReference>
<dbReference type="CDD" id="cd06261">
    <property type="entry name" value="TM_PBP2"/>
    <property type="match status" value="1"/>
</dbReference>